<organism evidence="1 2">
    <name type="scientific">Dioszegia hungarica</name>
    <dbReference type="NCBI Taxonomy" id="4972"/>
    <lineage>
        <taxon>Eukaryota</taxon>
        <taxon>Fungi</taxon>
        <taxon>Dikarya</taxon>
        <taxon>Basidiomycota</taxon>
        <taxon>Agaricomycotina</taxon>
        <taxon>Tremellomycetes</taxon>
        <taxon>Tremellales</taxon>
        <taxon>Bulleribasidiaceae</taxon>
        <taxon>Dioszegia</taxon>
    </lineage>
</organism>
<dbReference type="AlphaFoldDB" id="A0AA38H1J9"/>
<reference evidence="1" key="1">
    <citation type="journal article" date="2022" name="G3 (Bethesda)">
        <title>High quality genome of the basidiomycete yeast Dioszegia hungarica PDD-24b-2 isolated from cloud water.</title>
        <authorList>
            <person name="Jarrige D."/>
            <person name="Haridas S."/>
            <person name="Bleykasten-Grosshans C."/>
            <person name="Joly M."/>
            <person name="Nadalig T."/>
            <person name="Sancelme M."/>
            <person name="Vuilleumier S."/>
            <person name="Grigoriev I.V."/>
            <person name="Amato P."/>
            <person name="Bringel F."/>
        </authorList>
    </citation>
    <scope>NUCLEOTIDE SEQUENCE</scope>
    <source>
        <strain evidence="1">PDD-24b-2</strain>
    </source>
</reference>
<sequence>MTAHYTVHCYGGKGGSGRMVRFKVYKRVALQKAIVHGEERTRPRRKQNQYRSLQDRLYRKRQVFTEDNYLGRDISETNVVQSTIYKETAPYSKPQLHSPPETLLTLPPRLTPVLSGFQQKLPPINALSYRNS</sequence>
<name>A0AA38H1J9_9TREE</name>
<keyword evidence="2" id="KW-1185">Reference proteome</keyword>
<comment type="caution">
    <text evidence="1">The sequence shown here is derived from an EMBL/GenBank/DDBJ whole genome shotgun (WGS) entry which is preliminary data.</text>
</comment>
<evidence type="ECO:0000313" key="2">
    <source>
        <dbReference type="Proteomes" id="UP001164286"/>
    </source>
</evidence>
<gene>
    <name evidence="1" type="ORF">MKK02DRAFT_30143</name>
</gene>
<dbReference type="GeneID" id="77727186"/>
<protein>
    <submittedName>
        <fullName evidence="1">Uncharacterized protein</fullName>
    </submittedName>
</protein>
<proteinExistence type="predicted"/>
<dbReference type="Proteomes" id="UP001164286">
    <property type="component" value="Unassembled WGS sequence"/>
</dbReference>
<dbReference type="EMBL" id="JAKWFO010000014">
    <property type="protein sequence ID" value="KAI9632290.1"/>
    <property type="molecule type" value="Genomic_DNA"/>
</dbReference>
<accession>A0AA38H1J9</accession>
<dbReference type="RefSeq" id="XP_052942067.1">
    <property type="nucleotide sequence ID" value="XM_053087981.1"/>
</dbReference>
<evidence type="ECO:0000313" key="1">
    <source>
        <dbReference type="EMBL" id="KAI9632290.1"/>
    </source>
</evidence>